<dbReference type="GO" id="GO:0051117">
    <property type="term" value="F:ATPase binding"/>
    <property type="evidence" value="ECO:0007669"/>
    <property type="project" value="TreeGrafter"/>
</dbReference>
<dbReference type="OMA" id="QTCERAW"/>
<proteinExistence type="predicted"/>
<dbReference type="InterPro" id="IPR010797">
    <property type="entry name" value="Pex26"/>
</dbReference>
<keyword evidence="1" id="KW-0812">Transmembrane</keyword>
<evidence type="ECO:0000313" key="2">
    <source>
        <dbReference type="Ensembl" id="ENSHCOP00000026512.1"/>
    </source>
</evidence>
<dbReference type="AlphaFoldDB" id="A0A3Q2Z4F9"/>
<dbReference type="PANTHER" id="PTHR16262">
    <property type="entry name" value="PEROXISOME ASSEMBLY PROTEIN 26"/>
    <property type="match status" value="1"/>
</dbReference>
<dbReference type="STRING" id="109280.ENSHCOP00000026512"/>
<dbReference type="GO" id="GO:0045046">
    <property type="term" value="P:protein import into peroxisome membrane"/>
    <property type="evidence" value="ECO:0007669"/>
    <property type="project" value="InterPro"/>
</dbReference>
<accession>A0A3Q2Z4F9</accession>
<keyword evidence="1" id="KW-0472">Membrane</keyword>
<organism evidence="2 3">
    <name type="scientific">Hippocampus comes</name>
    <name type="common">Tiger tail seahorse</name>
    <dbReference type="NCBI Taxonomy" id="109280"/>
    <lineage>
        <taxon>Eukaryota</taxon>
        <taxon>Metazoa</taxon>
        <taxon>Chordata</taxon>
        <taxon>Craniata</taxon>
        <taxon>Vertebrata</taxon>
        <taxon>Euteleostomi</taxon>
        <taxon>Actinopterygii</taxon>
        <taxon>Neopterygii</taxon>
        <taxon>Teleostei</taxon>
        <taxon>Neoteleostei</taxon>
        <taxon>Acanthomorphata</taxon>
        <taxon>Syngnathiaria</taxon>
        <taxon>Syngnathiformes</taxon>
        <taxon>Syngnathoidei</taxon>
        <taxon>Syngnathidae</taxon>
        <taxon>Hippocampus</taxon>
    </lineage>
</organism>
<dbReference type="GO" id="GO:0044877">
    <property type="term" value="F:protein-containing complex binding"/>
    <property type="evidence" value="ECO:0007669"/>
    <property type="project" value="InterPro"/>
</dbReference>
<dbReference type="Pfam" id="PF07163">
    <property type="entry name" value="Pex26"/>
    <property type="match status" value="1"/>
</dbReference>
<sequence>SPDSANRINTKCLCCKKSARYAPLSSTQSKLLDMLEDATEQLMLYKDFDSSFHVCERGLESLAHAEEEDVRGELKAGFCIVGIQALAELNQWPGVLAWVCQHYEHEEDIPAKILQMCILLYAKVGEPAAVKEATQVWLRNPSNRGLQGFRTVAELYLLHVLLPLELTDQARELVVGELGRATFTEEQQQTALDIIEEEEREKKQQQKLSSFLIHVTCALTVHWNLLHTGSLLHKVEALLRLTCRRLTSASGFFPFHKLILAALILYMLLLRLDPALPSSFVWISKLHQLLRQMWNVMVAPYYRARKD</sequence>
<dbReference type="PANTHER" id="PTHR16262:SF2">
    <property type="entry name" value="PEROXISOME ASSEMBLY PROTEIN 26"/>
    <property type="match status" value="1"/>
</dbReference>
<evidence type="ECO:0000313" key="3">
    <source>
        <dbReference type="Proteomes" id="UP000264820"/>
    </source>
</evidence>
<dbReference type="Ensembl" id="ENSHCOT00000021765.1">
    <property type="protein sequence ID" value="ENSHCOP00000026512.1"/>
    <property type="gene ID" value="ENSHCOG00000017529.1"/>
</dbReference>
<protein>
    <submittedName>
        <fullName evidence="2">Peroxisomal biogenesis factor 26</fullName>
    </submittedName>
</protein>
<dbReference type="GO" id="GO:0005778">
    <property type="term" value="C:peroxisomal membrane"/>
    <property type="evidence" value="ECO:0007669"/>
    <property type="project" value="InterPro"/>
</dbReference>
<reference evidence="2" key="1">
    <citation type="submission" date="2025-08" db="UniProtKB">
        <authorList>
            <consortium name="Ensembl"/>
        </authorList>
    </citation>
    <scope>IDENTIFICATION</scope>
</reference>
<reference evidence="2" key="2">
    <citation type="submission" date="2025-09" db="UniProtKB">
        <authorList>
            <consortium name="Ensembl"/>
        </authorList>
    </citation>
    <scope>IDENTIFICATION</scope>
</reference>
<keyword evidence="3" id="KW-1185">Reference proteome</keyword>
<dbReference type="GO" id="GO:0016558">
    <property type="term" value="P:protein import into peroxisome matrix"/>
    <property type="evidence" value="ECO:0007669"/>
    <property type="project" value="TreeGrafter"/>
</dbReference>
<dbReference type="Proteomes" id="UP000264820">
    <property type="component" value="Unplaced"/>
</dbReference>
<dbReference type="GeneTree" id="ENSGT00510000049725"/>
<evidence type="ECO:0000256" key="1">
    <source>
        <dbReference type="SAM" id="Phobius"/>
    </source>
</evidence>
<keyword evidence="1" id="KW-1133">Transmembrane helix</keyword>
<feature type="transmembrane region" description="Helical" evidence="1">
    <location>
        <begin position="246"/>
        <end position="269"/>
    </location>
</feature>
<name>A0A3Q2Z4F9_HIPCM</name>